<reference evidence="3" key="2">
    <citation type="submission" date="2023-05" db="EMBL/GenBank/DDBJ databases">
        <authorList>
            <consortium name="Lawrence Berkeley National Laboratory"/>
            <person name="Steindorff A."/>
            <person name="Hensen N."/>
            <person name="Bonometti L."/>
            <person name="Westerberg I."/>
            <person name="Brannstrom I.O."/>
            <person name="Guillou S."/>
            <person name="Cros-Aarteil S."/>
            <person name="Calhoun S."/>
            <person name="Haridas S."/>
            <person name="Kuo A."/>
            <person name="Mondo S."/>
            <person name="Pangilinan J."/>
            <person name="Riley R."/>
            <person name="Labutti K."/>
            <person name="Andreopoulos B."/>
            <person name="Lipzen A."/>
            <person name="Chen C."/>
            <person name="Yanf M."/>
            <person name="Daum C."/>
            <person name="Ng V."/>
            <person name="Clum A."/>
            <person name="Ohm R."/>
            <person name="Martin F."/>
            <person name="Silar P."/>
            <person name="Natvig D."/>
            <person name="Lalanne C."/>
            <person name="Gautier V."/>
            <person name="Ament-Velasquez S.L."/>
            <person name="Kruys A."/>
            <person name="Hutchinson M.I."/>
            <person name="Powell A.J."/>
            <person name="Barry K."/>
            <person name="Miller A.N."/>
            <person name="Grigoriev I.V."/>
            <person name="Debuchy R."/>
            <person name="Gladieux P."/>
            <person name="Thoren M.H."/>
            <person name="Johannesson H."/>
        </authorList>
    </citation>
    <scope>NUCLEOTIDE SEQUENCE</scope>
    <source>
        <strain evidence="3">CBS 141.50</strain>
    </source>
</reference>
<reference evidence="3" key="1">
    <citation type="journal article" date="2023" name="Mol. Phylogenet. Evol.">
        <title>Genome-scale phylogeny and comparative genomics of the fungal order Sordariales.</title>
        <authorList>
            <person name="Hensen N."/>
            <person name="Bonometti L."/>
            <person name="Westerberg I."/>
            <person name="Brannstrom I.O."/>
            <person name="Guillou S."/>
            <person name="Cros-Aarteil S."/>
            <person name="Calhoun S."/>
            <person name="Haridas S."/>
            <person name="Kuo A."/>
            <person name="Mondo S."/>
            <person name="Pangilinan J."/>
            <person name="Riley R."/>
            <person name="LaButti K."/>
            <person name="Andreopoulos B."/>
            <person name="Lipzen A."/>
            <person name="Chen C."/>
            <person name="Yan M."/>
            <person name="Daum C."/>
            <person name="Ng V."/>
            <person name="Clum A."/>
            <person name="Steindorff A."/>
            <person name="Ohm R.A."/>
            <person name="Martin F."/>
            <person name="Silar P."/>
            <person name="Natvig D.O."/>
            <person name="Lalanne C."/>
            <person name="Gautier V."/>
            <person name="Ament-Velasquez S.L."/>
            <person name="Kruys A."/>
            <person name="Hutchinson M.I."/>
            <person name="Powell A.J."/>
            <person name="Barry K."/>
            <person name="Miller A.N."/>
            <person name="Grigoriev I.V."/>
            <person name="Debuchy R."/>
            <person name="Gladieux P."/>
            <person name="Hiltunen Thoren M."/>
            <person name="Johannesson H."/>
        </authorList>
    </citation>
    <scope>NUCLEOTIDE SEQUENCE</scope>
    <source>
        <strain evidence="3">CBS 141.50</strain>
    </source>
</reference>
<feature type="region of interest" description="Disordered" evidence="1">
    <location>
        <begin position="148"/>
        <end position="228"/>
    </location>
</feature>
<keyword evidence="2" id="KW-1133">Transmembrane helix</keyword>
<gene>
    <name evidence="3" type="ORF">C8A04DRAFT_26579</name>
</gene>
<evidence type="ECO:0000313" key="3">
    <source>
        <dbReference type="EMBL" id="KAK4145581.1"/>
    </source>
</evidence>
<feature type="compositionally biased region" description="Low complexity" evidence="1">
    <location>
        <begin position="467"/>
        <end position="483"/>
    </location>
</feature>
<feature type="region of interest" description="Disordered" evidence="1">
    <location>
        <begin position="521"/>
        <end position="608"/>
    </location>
</feature>
<feature type="compositionally biased region" description="Low complexity" evidence="1">
    <location>
        <begin position="160"/>
        <end position="228"/>
    </location>
</feature>
<feature type="compositionally biased region" description="Polar residues" evidence="1">
    <location>
        <begin position="148"/>
        <end position="159"/>
    </location>
</feature>
<dbReference type="Proteomes" id="UP001302676">
    <property type="component" value="Unassembled WGS sequence"/>
</dbReference>
<dbReference type="EMBL" id="MU853567">
    <property type="protein sequence ID" value="KAK4145581.1"/>
    <property type="molecule type" value="Genomic_DNA"/>
</dbReference>
<keyword evidence="2" id="KW-0812">Transmembrane</keyword>
<dbReference type="GeneID" id="87816590"/>
<name>A0AAN6ZQL4_9PEZI</name>
<feature type="compositionally biased region" description="Gly residues" evidence="1">
    <location>
        <begin position="585"/>
        <end position="602"/>
    </location>
</feature>
<sequence length="608" mass="64832">MKPTQRYSQETVTGLVPAATEVKGITITSTITAFTDTPEIRTVTFTKTEVITVIDPIQQTQTTTSTVTSFGDRKLARQEATSSGTTIVPSTAQVTPDATVITTITTTVLGRSTETTTVTITVFSTTSIAPNAEETVTVFTTVFLPSASQSASTPSRPIETTSATAISTSSAVDSTSTSDTATSTGSTRTSTPSLTFSTSVRSSSTPSLTTLNPTTPTTIPSPTATNTTEPTVAPFIPLTTGQIVGIIIGLVIALLLLITLAGWLLRRRARAREARDEEEEQQHEQHTEYKIPRRPVPQPVGISAQAVPRAGTTTTTMGIVTPATAPGTKKQIPKTKLKSLAKLFSLKNKKSTSPNNNPNNGSAPSPFVPTGPISATNGYTGPALPEMSEGDVRIVIRSTPRNTRNSRNPSTTEIQRRPVPNPLNQNPPPTQTQTHTPTPTPYRRSRRNTYESINSADSMSSPILPGQQTRQQQQPNNSTTRTPSQQRAWEYRYHPVAEATSTPSPTGTDPKTRLMVESGLIVGGSRNRAASVNRDGNGNGRRGRGNSAEGTTRTSAAQPRAESNVGRSSQRRGASQRESEDQEGQGQGRGGFGRGVRLGRGDGAWWRL</sequence>
<feature type="compositionally biased region" description="Pro residues" evidence="1">
    <location>
        <begin position="419"/>
        <end position="430"/>
    </location>
</feature>
<comment type="caution">
    <text evidence="3">The sequence shown here is derived from an EMBL/GenBank/DDBJ whole genome shotgun (WGS) entry which is preliminary data.</text>
</comment>
<dbReference type="AlphaFoldDB" id="A0AAN6ZQL4"/>
<dbReference type="RefSeq" id="XP_062638952.1">
    <property type="nucleotide sequence ID" value="XM_062779977.1"/>
</dbReference>
<feature type="region of interest" description="Disordered" evidence="1">
    <location>
        <begin position="315"/>
        <end position="335"/>
    </location>
</feature>
<feature type="compositionally biased region" description="Polar residues" evidence="1">
    <location>
        <begin position="450"/>
        <end position="461"/>
    </location>
</feature>
<feature type="transmembrane region" description="Helical" evidence="2">
    <location>
        <begin position="243"/>
        <end position="265"/>
    </location>
</feature>
<feature type="compositionally biased region" description="Low complexity" evidence="1">
    <location>
        <begin position="315"/>
        <end position="325"/>
    </location>
</feature>
<feature type="region of interest" description="Disordered" evidence="1">
    <location>
        <begin position="347"/>
        <end position="487"/>
    </location>
</feature>
<proteinExistence type="predicted"/>
<accession>A0AAN6ZQL4</accession>
<keyword evidence="2" id="KW-0472">Membrane</keyword>
<feature type="compositionally biased region" description="Low complexity" evidence="1">
    <location>
        <begin position="397"/>
        <end position="412"/>
    </location>
</feature>
<evidence type="ECO:0000256" key="2">
    <source>
        <dbReference type="SAM" id="Phobius"/>
    </source>
</evidence>
<evidence type="ECO:0000313" key="4">
    <source>
        <dbReference type="Proteomes" id="UP001302676"/>
    </source>
</evidence>
<keyword evidence="4" id="KW-1185">Reference proteome</keyword>
<organism evidence="3 4">
    <name type="scientific">Dichotomopilus funicola</name>
    <dbReference type="NCBI Taxonomy" id="1934379"/>
    <lineage>
        <taxon>Eukaryota</taxon>
        <taxon>Fungi</taxon>
        <taxon>Dikarya</taxon>
        <taxon>Ascomycota</taxon>
        <taxon>Pezizomycotina</taxon>
        <taxon>Sordariomycetes</taxon>
        <taxon>Sordariomycetidae</taxon>
        <taxon>Sordariales</taxon>
        <taxon>Chaetomiaceae</taxon>
        <taxon>Dichotomopilus</taxon>
    </lineage>
</organism>
<feature type="compositionally biased region" description="Polar residues" evidence="1">
    <location>
        <begin position="548"/>
        <end position="557"/>
    </location>
</feature>
<evidence type="ECO:0000256" key="1">
    <source>
        <dbReference type="SAM" id="MobiDB-lite"/>
    </source>
</evidence>
<protein>
    <submittedName>
        <fullName evidence="3">Uncharacterized protein</fullName>
    </submittedName>
</protein>
<feature type="region of interest" description="Disordered" evidence="1">
    <location>
        <begin position="274"/>
        <end position="299"/>
    </location>
</feature>
<feature type="compositionally biased region" description="Low complexity" evidence="1">
    <location>
        <begin position="347"/>
        <end position="365"/>
    </location>
</feature>
<feature type="compositionally biased region" description="Basic and acidic residues" evidence="1">
    <location>
        <begin position="282"/>
        <end position="291"/>
    </location>
</feature>